<organism evidence="5 6">
    <name type="scientific">Paractinoplanes abujensis</name>
    <dbReference type="NCBI Taxonomy" id="882441"/>
    <lineage>
        <taxon>Bacteria</taxon>
        <taxon>Bacillati</taxon>
        <taxon>Actinomycetota</taxon>
        <taxon>Actinomycetes</taxon>
        <taxon>Micromonosporales</taxon>
        <taxon>Micromonosporaceae</taxon>
        <taxon>Paractinoplanes</taxon>
    </lineage>
</organism>
<keyword evidence="4" id="KW-1133">Transmembrane helix</keyword>
<evidence type="ECO:0000256" key="2">
    <source>
        <dbReference type="ARBA" id="ARBA00023163"/>
    </source>
</evidence>
<proteinExistence type="predicted"/>
<dbReference type="AlphaFoldDB" id="A0A7W7D1F9"/>
<feature type="region of interest" description="Disordered" evidence="3">
    <location>
        <begin position="119"/>
        <end position="164"/>
    </location>
</feature>
<dbReference type="RefSeq" id="WP_184955653.1">
    <property type="nucleotide sequence ID" value="NZ_BOMC01000033.1"/>
</dbReference>
<keyword evidence="1" id="KW-0805">Transcription regulation</keyword>
<accession>A0A7W7D1F9</accession>
<dbReference type="Gene3D" id="1.10.10.1320">
    <property type="entry name" value="Anti-sigma factor, zinc-finger domain"/>
    <property type="match status" value="1"/>
</dbReference>
<keyword evidence="4" id="KW-0472">Membrane</keyword>
<keyword evidence="2" id="KW-0804">Transcription</keyword>
<dbReference type="InterPro" id="IPR041916">
    <property type="entry name" value="Anti_sigma_zinc_sf"/>
</dbReference>
<protein>
    <submittedName>
        <fullName evidence="5">Uncharacterized protein</fullName>
    </submittedName>
</protein>
<feature type="transmembrane region" description="Helical" evidence="4">
    <location>
        <begin position="89"/>
        <end position="109"/>
    </location>
</feature>
<dbReference type="EMBL" id="JACHMF010000001">
    <property type="protein sequence ID" value="MBB4697550.1"/>
    <property type="molecule type" value="Genomic_DNA"/>
</dbReference>
<keyword evidence="6" id="KW-1185">Reference proteome</keyword>
<evidence type="ECO:0000256" key="3">
    <source>
        <dbReference type="SAM" id="MobiDB-lite"/>
    </source>
</evidence>
<evidence type="ECO:0000256" key="4">
    <source>
        <dbReference type="SAM" id="Phobius"/>
    </source>
</evidence>
<dbReference type="Proteomes" id="UP000542742">
    <property type="component" value="Unassembled WGS sequence"/>
</dbReference>
<evidence type="ECO:0000313" key="5">
    <source>
        <dbReference type="EMBL" id="MBB4697550.1"/>
    </source>
</evidence>
<name>A0A7W7D1F9_9ACTN</name>
<evidence type="ECO:0000256" key="1">
    <source>
        <dbReference type="ARBA" id="ARBA00023015"/>
    </source>
</evidence>
<evidence type="ECO:0000313" key="6">
    <source>
        <dbReference type="Proteomes" id="UP000542742"/>
    </source>
</evidence>
<comment type="caution">
    <text evidence="5">The sequence shown here is derived from an EMBL/GenBank/DDBJ whole genome shotgun (WGS) entry which is preliminary data.</text>
</comment>
<reference evidence="5 6" key="1">
    <citation type="submission" date="2020-08" db="EMBL/GenBank/DDBJ databases">
        <title>Sequencing the genomes of 1000 actinobacteria strains.</title>
        <authorList>
            <person name="Klenk H.-P."/>
        </authorList>
    </citation>
    <scope>NUCLEOTIDE SEQUENCE [LARGE SCALE GENOMIC DNA]</scope>
    <source>
        <strain evidence="5 6">DSM 45518</strain>
    </source>
</reference>
<keyword evidence="4" id="KW-0812">Transmembrane</keyword>
<gene>
    <name evidence="5" type="ORF">BKA14_007698</name>
</gene>
<sequence length="260" mass="27740">MTQEDHFDVASYALGVLDEHDAARFEDHLIECSRCAYELESFVEVADLLADVDANSVVVAEEARRDGFMLQKVIGEVSHERHRANSRRLYSLAAAVVIFAMLSIGAFFVGGQVFGGESNDPATTNTAQRDESQQDPLPNAQGGPGIGGPDLAGERFDGSDPRTGVQASVAFEKKTFGTQVSFSISNITGPKVCRLVAVHTNGTTEPLATWTVGENGWGTAKNSEPLLLQAITATPRDEIAHVQVQEVGANGAGETLVRVP</sequence>